<dbReference type="InterPro" id="IPR042259">
    <property type="entry name" value="Raco-like_middle_sf"/>
</dbReference>
<dbReference type="InterPro" id="IPR027980">
    <property type="entry name" value="RACo_C"/>
</dbReference>
<dbReference type="InterPro" id="IPR043129">
    <property type="entry name" value="ATPase_NBD"/>
</dbReference>
<dbReference type="EMBL" id="DF967966">
    <property type="protein sequence ID" value="GAP08416.1"/>
    <property type="molecule type" value="Genomic_DNA"/>
</dbReference>
<dbReference type="Pfam" id="PF14574">
    <property type="entry name" value="RACo_C_ter"/>
    <property type="match status" value="1"/>
</dbReference>
<dbReference type="OrthoDB" id="9810588at2"/>
<evidence type="ECO:0000313" key="2">
    <source>
        <dbReference type="EMBL" id="GAP08416.1"/>
    </source>
</evidence>
<dbReference type="Proteomes" id="UP000253922">
    <property type="component" value="Unassembled WGS sequence"/>
</dbReference>
<protein>
    <submittedName>
        <fullName evidence="3">DUF4445 domain-containing protein</fullName>
    </submittedName>
    <submittedName>
        <fullName evidence="2">Uncharacterized metal-binding protein</fullName>
    </submittedName>
</protein>
<dbReference type="Pfam" id="PF17651">
    <property type="entry name" value="Raco_middle"/>
    <property type="match status" value="1"/>
</dbReference>
<evidence type="ECO:0000259" key="1">
    <source>
        <dbReference type="PROSITE" id="PS51085"/>
    </source>
</evidence>
<dbReference type="SUPFAM" id="SSF54292">
    <property type="entry name" value="2Fe-2S ferredoxin-like"/>
    <property type="match status" value="1"/>
</dbReference>
<dbReference type="InterPro" id="IPR012675">
    <property type="entry name" value="Beta-grasp_dom_sf"/>
</dbReference>
<dbReference type="InterPro" id="IPR052911">
    <property type="entry name" value="Corrinoid_activation_enz"/>
</dbReference>
<dbReference type="InterPro" id="IPR001041">
    <property type="entry name" value="2Fe-2S_ferredoxin-type"/>
</dbReference>
<dbReference type="AlphaFoldDB" id="A0A3D1JHV9"/>
<dbReference type="PANTHER" id="PTHR42895:SF2">
    <property type="entry name" value="IRON-SULFUR CLUSTER PROTEIN"/>
    <property type="match status" value="1"/>
</dbReference>
<dbReference type="Pfam" id="PF17650">
    <property type="entry name" value="RACo_linker"/>
    <property type="match status" value="1"/>
</dbReference>
<dbReference type="SUPFAM" id="SSF53067">
    <property type="entry name" value="Actin-like ATPase domain"/>
    <property type="match status" value="1"/>
</dbReference>
<evidence type="ECO:0000313" key="4">
    <source>
        <dbReference type="Proteomes" id="UP000253922"/>
    </source>
</evidence>
<dbReference type="RefSeq" id="WP_062196002.1">
    <property type="nucleotide sequence ID" value="NZ_DF967966.1"/>
</dbReference>
<dbReference type="PROSITE" id="PS51085">
    <property type="entry name" value="2FE2S_FER_2"/>
    <property type="match status" value="1"/>
</dbReference>
<proteinExistence type="predicted"/>
<dbReference type="Pfam" id="PF00111">
    <property type="entry name" value="Fer2"/>
    <property type="match status" value="1"/>
</dbReference>
<reference evidence="3 5" key="3">
    <citation type="journal article" date="2018" name="Nat. Biotechnol.">
        <title>A standardized bacterial taxonomy based on genome phylogeny substantially revises the tree of life.</title>
        <authorList>
            <person name="Parks D.H."/>
            <person name="Chuvochina M."/>
            <person name="Waite D.W."/>
            <person name="Rinke C."/>
            <person name="Skarshewski A."/>
            <person name="Chaumeil P.A."/>
            <person name="Hugenholtz P."/>
        </authorList>
    </citation>
    <scope>NUCLEOTIDE SEQUENCE [LARGE SCALE GENOMIC DNA]</scope>
    <source>
        <strain evidence="3">UBA8781</strain>
    </source>
</reference>
<keyword evidence="4" id="KW-1185">Reference proteome</keyword>
<dbReference type="EMBL" id="DPBP01000025">
    <property type="protein sequence ID" value="HCE17358.1"/>
    <property type="molecule type" value="Genomic_DNA"/>
</dbReference>
<dbReference type="Gene3D" id="3.10.20.880">
    <property type="match status" value="1"/>
</dbReference>
<dbReference type="InterPro" id="IPR036010">
    <property type="entry name" value="2Fe-2S_ferredoxin-like_sf"/>
</dbReference>
<dbReference type="GO" id="GO:0051536">
    <property type="term" value="F:iron-sulfur cluster binding"/>
    <property type="evidence" value="ECO:0007669"/>
    <property type="project" value="InterPro"/>
</dbReference>
<dbReference type="InterPro" id="IPR041414">
    <property type="entry name" value="Raco-like_middle"/>
</dbReference>
<evidence type="ECO:0000313" key="3">
    <source>
        <dbReference type="EMBL" id="HCE17358.1"/>
    </source>
</evidence>
<dbReference type="Gene3D" id="3.30.420.480">
    <property type="entry name" value="Domain of unknown function (DUF4445)"/>
    <property type="match status" value="1"/>
</dbReference>
<evidence type="ECO:0000313" key="5">
    <source>
        <dbReference type="Proteomes" id="UP000264141"/>
    </source>
</evidence>
<sequence length="607" mass="64633">MNQITVTLQPVGRRIVIERGATLLEAAQRAGVEMVASCGGMGVCSTCKVRLIQGRVTPPVETELEELGEELIRAGYRLACQTEPLEDVRVEIPPESLVAGQSLQVEGREGRVNLDPPVVAIDLQLMPPSLDDLRSDLTRVNAVLQERGLGPLAAGPRLLGALSQQLRQENWQVRLAVRREGEASGLVSVLPRGARLVGLAMDLGSTKLALFLVDLESGALLAQTGVMNPQISFGEDVVSRIAYANRGEEQRKQLQTRLVEIINQTLTELCQREGLCADQIVDVVAVGNTAMHHLFAGLPVAPLGHAPYTPVVSEPMNFPAAEIGLQVAPGAQIYLPPNIAGYVGADHVAALIATRSYLAAGRTALLVDIGTNTEISLIHRGQIYACSCASGPAFEGAHIHDGMRAAPGAIERVHLAEGQVRVVTIGGQAPVGICGSGILNAVAELLDAGVIDARGVLRAAHSRVRPANGKAEFVLADTTETAHGREIVVTRKDVNEIQLAKGAIRAGLEILLKEAGIPAEQVEDFIVAGAFGTHLDLASALRVGMFPTLPLERFHQVGNAAGVGARQMLLSRGLRQEAAEVAREVTYIELTTRPDFTPTFVECMYFT</sequence>
<gene>
    <name evidence="2" type="ORF">ATHL_03318</name>
    <name evidence="3" type="ORF">DEQ80_05825</name>
</gene>
<feature type="domain" description="2Fe-2S ferredoxin-type" evidence="1">
    <location>
        <begin position="2"/>
        <end position="96"/>
    </location>
</feature>
<dbReference type="CDD" id="cd00207">
    <property type="entry name" value="fer2"/>
    <property type="match status" value="1"/>
</dbReference>
<organism evidence="3 5">
    <name type="scientific">Anaerolinea thermolimosa</name>
    <dbReference type="NCBI Taxonomy" id="229919"/>
    <lineage>
        <taxon>Bacteria</taxon>
        <taxon>Bacillati</taxon>
        <taxon>Chloroflexota</taxon>
        <taxon>Anaerolineae</taxon>
        <taxon>Anaerolineales</taxon>
        <taxon>Anaerolineaceae</taxon>
        <taxon>Anaerolinea</taxon>
    </lineage>
</organism>
<dbReference type="STRING" id="229919.GCA_001050195_03256"/>
<accession>A0A3D1JHV9</accession>
<dbReference type="Proteomes" id="UP000264141">
    <property type="component" value="Unassembled WGS sequence"/>
</dbReference>
<dbReference type="PANTHER" id="PTHR42895">
    <property type="entry name" value="IRON-SULFUR CLUSTER-BINDING PROTEIN-RELATED"/>
    <property type="match status" value="1"/>
</dbReference>
<dbReference type="Gene3D" id="3.10.20.30">
    <property type="match status" value="1"/>
</dbReference>
<reference evidence="4" key="2">
    <citation type="submission" date="2015-07" db="EMBL/GenBank/DDBJ databases">
        <title>Draft Genome Sequences of Anaerolinea thermolimosa IMO-1, Bellilinea caldifistulae GOMI-1, Leptolinea tardivitalis YMTK-2, Levilinea saccharolytica KIBI-1,Longilinea arvoryzae KOME-1, Previously Described as Members of the Anaerolineaceae (Chloroflexi).</title>
        <authorList>
            <person name="Sekiguchi Y."/>
            <person name="Ohashi A."/>
            <person name="Matsuura N."/>
            <person name="Tourlousse M.D."/>
        </authorList>
    </citation>
    <scope>NUCLEOTIDE SEQUENCE [LARGE SCALE GENOMIC DNA]</scope>
    <source>
        <strain evidence="4">IMO-1</strain>
    </source>
</reference>
<dbReference type="InterPro" id="IPR040506">
    <property type="entry name" value="RACo_linker"/>
</dbReference>
<name>A0A3D1JHV9_9CHLR</name>
<reference evidence="2" key="1">
    <citation type="journal article" date="2015" name="Genome Announc.">
        <title>Draft Genome Sequences of Anaerolinea thermolimosa IMO-1, Bellilinea caldifistulae GOMI-1, Leptolinea tardivitalis YMTK-2, Levilinea saccharolytica KIBI-1, Longilinea arvoryzae KOME-1, Previously Described as Members of the Class Anaerolineae (Chloroflexi).</title>
        <authorList>
            <person name="Matsuura N."/>
            <person name="Tourlousse M.D."/>
            <person name="Ohashi A."/>
            <person name="Hugenholtz P."/>
            <person name="Sekiguchi Y."/>
        </authorList>
    </citation>
    <scope>NUCLEOTIDE SEQUENCE</scope>
    <source>
        <strain evidence="2">IMO-1</strain>
    </source>
</reference>